<feature type="chain" id="PRO_5037942017" evidence="5">
    <location>
        <begin position="23"/>
        <end position="179"/>
    </location>
</feature>
<keyword evidence="3" id="KW-0372">Hormone</keyword>
<feature type="signal peptide" evidence="5">
    <location>
        <begin position="1"/>
        <end position="22"/>
    </location>
</feature>
<dbReference type="GO" id="GO:0006874">
    <property type="term" value="P:intracellular calcium ion homeostasis"/>
    <property type="evidence" value="ECO:0007669"/>
    <property type="project" value="TreeGrafter"/>
</dbReference>
<protein>
    <submittedName>
        <fullName evidence="7">Uncharacterized protein</fullName>
    </submittedName>
</protein>
<keyword evidence="6" id="KW-1185">Reference proteome</keyword>
<accession>A0A915ESA2</accession>
<organism evidence="6 7">
    <name type="scientific">Ditylenchus dipsaci</name>
    <dbReference type="NCBI Taxonomy" id="166011"/>
    <lineage>
        <taxon>Eukaryota</taxon>
        <taxon>Metazoa</taxon>
        <taxon>Ecdysozoa</taxon>
        <taxon>Nematoda</taxon>
        <taxon>Chromadorea</taxon>
        <taxon>Rhabditida</taxon>
        <taxon>Tylenchina</taxon>
        <taxon>Tylenchomorpha</taxon>
        <taxon>Sphaerularioidea</taxon>
        <taxon>Anguinidae</taxon>
        <taxon>Anguininae</taxon>
        <taxon>Ditylenchus</taxon>
    </lineage>
</organism>
<dbReference type="InterPro" id="IPR004978">
    <property type="entry name" value="Stanniocalcin"/>
</dbReference>
<dbReference type="AlphaFoldDB" id="A0A915ESA2"/>
<comment type="similarity">
    <text evidence="1">Belongs to the stanniocalcin family.</text>
</comment>
<sequence length="179" mass="20847">MLHQFGTVELSISLLFLEVYYAAQITAAREKQMEQCNEVGCAGYKCFESLCNCGQQGYLLAYGDKYCYRFHEDDIFHSFDQAGQQFIHCTAQCLLDDMQDYVQTKISPQLVEQKVDCDHLKETAFESHVDCYLKCNFCTICQTNKIALWHTYDLTDFLNWLAIKKLFTTIYKCGIFQCF</sequence>
<evidence type="ECO:0000256" key="3">
    <source>
        <dbReference type="ARBA" id="ARBA00022702"/>
    </source>
</evidence>
<comment type="subunit">
    <text evidence="2">Homodimer; disulfide-linked.</text>
</comment>
<dbReference type="Proteomes" id="UP000887574">
    <property type="component" value="Unplaced"/>
</dbReference>
<evidence type="ECO:0000313" key="7">
    <source>
        <dbReference type="WBParaSite" id="jg8778"/>
    </source>
</evidence>
<dbReference type="GO" id="GO:0005179">
    <property type="term" value="F:hormone activity"/>
    <property type="evidence" value="ECO:0007669"/>
    <property type="project" value="UniProtKB-KW"/>
</dbReference>
<evidence type="ECO:0000256" key="1">
    <source>
        <dbReference type="ARBA" id="ARBA00008693"/>
    </source>
</evidence>
<dbReference type="GO" id="GO:0005615">
    <property type="term" value="C:extracellular space"/>
    <property type="evidence" value="ECO:0007669"/>
    <property type="project" value="TreeGrafter"/>
</dbReference>
<reference evidence="7" key="1">
    <citation type="submission" date="2022-11" db="UniProtKB">
        <authorList>
            <consortium name="WormBaseParasite"/>
        </authorList>
    </citation>
    <scope>IDENTIFICATION</scope>
</reference>
<dbReference type="PANTHER" id="PTHR11245">
    <property type="entry name" value="STANNIOCALCIN"/>
    <property type="match status" value="1"/>
</dbReference>
<dbReference type="Pfam" id="PF03298">
    <property type="entry name" value="Stanniocalcin"/>
    <property type="match status" value="1"/>
</dbReference>
<evidence type="ECO:0000256" key="4">
    <source>
        <dbReference type="ARBA" id="ARBA00023157"/>
    </source>
</evidence>
<keyword evidence="5" id="KW-0732">Signal</keyword>
<dbReference type="WBParaSite" id="jg8778">
    <property type="protein sequence ID" value="jg8778"/>
    <property type="gene ID" value="jg8778"/>
</dbReference>
<proteinExistence type="inferred from homology"/>
<evidence type="ECO:0000256" key="5">
    <source>
        <dbReference type="SAM" id="SignalP"/>
    </source>
</evidence>
<evidence type="ECO:0000313" key="6">
    <source>
        <dbReference type="Proteomes" id="UP000887574"/>
    </source>
</evidence>
<evidence type="ECO:0000256" key="2">
    <source>
        <dbReference type="ARBA" id="ARBA00011748"/>
    </source>
</evidence>
<keyword evidence="4" id="KW-1015">Disulfide bond</keyword>
<name>A0A915ESA2_9BILA</name>
<dbReference type="PANTHER" id="PTHR11245:SF6">
    <property type="entry name" value="DUF19 DOMAIN-CONTAINING PROTEIN"/>
    <property type="match status" value="1"/>
</dbReference>